<dbReference type="EMBL" id="CM027689">
    <property type="protein sequence ID" value="KAG0513352.1"/>
    <property type="molecule type" value="Genomic_DNA"/>
</dbReference>
<reference evidence="2" key="1">
    <citation type="journal article" date="2019" name="BMC Genomics">
        <title>A new reference genome for Sorghum bicolor reveals high levels of sequence similarity between sweet and grain genotypes: implications for the genetics of sugar metabolism.</title>
        <authorList>
            <person name="Cooper E.A."/>
            <person name="Brenton Z.W."/>
            <person name="Flinn B.S."/>
            <person name="Jenkins J."/>
            <person name="Shu S."/>
            <person name="Flowers D."/>
            <person name="Luo F."/>
            <person name="Wang Y."/>
            <person name="Xia P."/>
            <person name="Barry K."/>
            <person name="Daum C."/>
            <person name="Lipzen A."/>
            <person name="Yoshinaga Y."/>
            <person name="Schmutz J."/>
            <person name="Saski C."/>
            <person name="Vermerris W."/>
            <person name="Kresovich S."/>
        </authorList>
    </citation>
    <scope>NUCLEOTIDE SEQUENCE</scope>
</reference>
<dbReference type="Proteomes" id="UP000807115">
    <property type="component" value="Chromosome 10"/>
</dbReference>
<protein>
    <submittedName>
        <fullName evidence="2">Uncharacterized protein</fullName>
    </submittedName>
</protein>
<sequence>MACARPRRTETCLVPAAASEAASPCNPAAGRAIRAPARRRCIDPFHTHAVRTYASCTRRRRREAGGGNGAGADDRGRRRDQNEEAGPAARGAAEAEARGGATARGRRRVRPRRAAEQGVHAVAGVVRAQAAAGEGEGVAVLRRDTTAAGAGHLDLAHSDPDRLGPCLSKNWGIGVEDLFPISNIQIGVHR</sequence>
<gene>
    <name evidence="2" type="ORF">BDA96_10G094600</name>
</gene>
<feature type="compositionally biased region" description="Basic and acidic residues" evidence="1">
    <location>
        <begin position="72"/>
        <end position="82"/>
    </location>
</feature>
<proteinExistence type="predicted"/>
<organism evidence="2 3">
    <name type="scientific">Sorghum bicolor</name>
    <name type="common">Sorghum</name>
    <name type="synonym">Sorghum vulgare</name>
    <dbReference type="NCBI Taxonomy" id="4558"/>
    <lineage>
        <taxon>Eukaryota</taxon>
        <taxon>Viridiplantae</taxon>
        <taxon>Streptophyta</taxon>
        <taxon>Embryophyta</taxon>
        <taxon>Tracheophyta</taxon>
        <taxon>Spermatophyta</taxon>
        <taxon>Magnoliopsida</taxon>
        <taxon>Liliopsida</taxon>
        <taxon>Poales</taxon>
        <taxon>Poaceae</taxon>
        <taxon>PACMAD clade</taxon>
        <taxon>Panicoideae</taxon>
        <taxon>Andropogonodae</taxon>
        <taxon>Andropogoneae</taxon>
        <taxon>Sorghinae</taxon>
        <taxon>Sorghum</taxon>
    </lineage>
</organism>
<name>A0A921Q379_SORBI</name>
<feature type="compositionally biased region" description="Low complexity" evidence="1">
    <location>
        <begin position="84"/>
        <end position="103"/>
    </location>
</feature>
<comment type="caution">
    <text evidence="2">The sequence shown here is derived from an EMBL/GenBank/DDBJ whole genome shotgun (WGS) entry which is preliminary data.</text>
</comment>
<evidence type="ECO:0000313" key="3">
    <source>
        <dbReference type="Proteomes" id="UP000807115"/>
    </source>
</evidence>
<dbReference type="AlphaFoldDB" id="A0A921Q379"/>
<accession>A0A921Q379</accession>
<feature type="region of interest" description="Disordered" evidence="1">
    <location>
        <begin position="57"/>
        <end position="115"/>
    </location>
</feature>
<reference evidence="2" key="2">
    <citation type="submission" date="2020-10" db="EMBL/GenBank/DDBJ databases">
        <authorList>
            <person name="Cooper E.A."/>
            <person name="Brenton Z.W."/>
            <person name="Flinn B.S."/>
            <person name="Jenkins J."/>
            <person name="Shu S."/>
            <person name="Flowers D."/>
            <person name="Luo F."/>
            <person name="Wang Y."/>
            <person name="Xia P."/>
            <person name="Barry K."/>
            <person name="Daum C."/>
            <person name="Lipzen A."/>
            <person name="Yoshinaga Y."/>
            <person name="Schmutz J."/>
            <person name="Saski C."/>
            <person name="Vermerris W."/>
            <person name="Kresovich S."/>
        </authorList>
    </citation>
    <scope>NUCLEOTIDE SEQUENCE</scope>
</reference>
<evidence type="ECO:0000313" key="2">
    <source>
        <dbReference type="EMBL" id="KAG0513352.1"/>
    </source>
</evidence>
<evidence type="ECO:0000256" key="1">
    <source>
        <dbReference type="SAM" id="MobiDB-lite"/>
    </source>
</evidence>